<dbReference type="Proteomes" id="UP000663671">
    <property type="component" value="Chromosome 6"/>
</dbReference>
<dbReference type="FunFam" id="3.30.420.40:FF:000058">
    <property type="entry name" value="Putative actin-related protein 5"/>
    <property type="match status" value="1"/>
</dbReference>
<protein>
    <submittedName>
        <fullName evidence="3">Chromatin remodeling complex subunit</fullName>
    </submittedName>
</protein>
<evidence type="ECO:0000256" key="2">
    <source>
        <dbReference type="SAM" id="Coils"/>
    </source>
</evidence>
<dbReference type="AlphaFoldDB" id="A0A8A1MME8"/>
<evidence type="ECO:0000256" key="1">
    <source>
        <dbReference type="RuleBase" id="RU000487"/>
    </source>
</evidence>
<dbReference type="GO" id="GO:0042729">
    <property type="term" value="C:DASH complex"/>
    <property type="evidence" value="ECO:0007669"/>
    <property type="project" value="InterPro"/>
</dbReference>
<sequence>MVKPLPATIPWSCMQMLIAIQESPHEHQQSLLLSRIISNVEKLNEAIMVLNKNLQEVNVQNMNVELVAQMFKNYQSNVLFHLEDSSHPPHIPSVASSIPVSMTITSTRIHAATRTAADIFQKNDPKPPPKLYPVQEPPFKGYMPPQPEGYEQSREATSSSAIVIDNGSYLVKAGWSFDKSPRFIIPPVMAKYRDRKFNRTCHFVGYDAYVDATTRGQVRNAFDPGSSVIGNWDVMEGVLDYIFLKLGVDGANGSVDRPIVLTEPIANLGYTRRMMNEILFECYSAPAVAYGIDSLFSYRYNRGTDGLVISSSHASTHVIPVLNSKALLSNSSRLNWGGQQAADFMMKLLKLKYPTFPDRMTEHQITQLDRNRVIQYPFTEHVVVEKTEEELARIAERKKESGRRLQEQAAKIRLEKLMKKEQELEYYKDLQQGLASETKKEVKRILEAEDMKDEAHLERTIRDLERSIKKSRSKDLGNEETEEQEEATFPLLDVPDEELDEAGLKEKRHQRLMKSNIEARQRAKAEKEMEKARLAEEERLDNEKRENNFDQWIEERRQAREALLQKLKEKERLKADLGNRKSLASQMRMKTLANLASDTPTKKRRRGTDDDTFGANDDDWRVYRTVATGPDAAGATSDDDGNDEIDIPTQLRAIEQQLLEHDPLFTENHTLDAQSDWTKSLIHMFLRGPWPFDPESTREAHQLHLNVERIRVPETVFQPSAIAGLDQAGLVEIAADIVNQQRFSSGQERARLLRDVFITGGNSLFKGFDERFATEFRSLLPVEMGSVLKVRRAGNAVLDAWKGAAEWASGSEFQNASVSRQEWLEKGGEYIKEHNLGNAWNAWT</sequence>
<reference evidence="3" key="1">
    <citation type="submission" date="2021-01" db="EMBL/GenBank/DDBJ databases">
        <title>Chromosome-level genome assembly of a human fungal pathogen reveals clustering of transcriptionally co-regulated genes.</title>
        <authorList>
            <person name="Voorhies M."/>
            <person name="Cohen S."/>
            <person name="Shea T.P."/>
            <person name="Petrus S."/>
            <person name="Munoz J.F."/>
            <person name="Poplawski S."/>
            <person name="Goldman W.E."/>
            <person name="Michael T."/>
            <person name="Cuomo C.A."/>
            <person name="Sil A."/>
            <person name="Beyhan S."/>
        </authorList>
    </citation>
    <scope>NUCLEOTIDE SEQUENCE</scope>
    <source>
        <strain evidence="3">WU24</strain>
    </source>
</reference>
<dbReference type="Pfam" id="PF00022">
    <property type="entry name" value="Actin"/>
    <property type="match status" value="2"/>
</dbReference>
<name>A0A8A1MME8_AJECA</name>
<dbReference type="SMART" id="SM00268">
    <property type="entry name" value="ACTIN"/>
    <property type="match status" value="1"/>
</dbReference>
<feature type="coiled-coil region" evidence="2">
    <location>
        <begin position="517"/>
        <end position="580"/>
    </location>
</feature>
<dbReference type="VEuPathDB" id="FungiDB:I7I51_03222"/>
<dbReference type="GO" id="GO:0072686">
    <property type="term" value="C:mitotic spindle"/>
    <property type="evidence" value="ECO:0007669"/>
    <property type="project" value="InterPro"/>
</dbReference>
<dbReference type="OrthoDB" id="7340501at2759"/>
<accession>A0A8A1MME8</accession>
<evidence type="ECO:0000313" key="3">
    <source>
        <dbReference type="EMBL" id="QSS67009.1"/>
    </source>
</evidence>
<dbReference type="InterPro" id="IPR013959">
    <property type="entry name" value="DASH_Dad4"/>
</dbReference>
<organism evidence="3 4">
    <name type="scientific">Ajellomyces capsulatus</name>
    <name type="common">Darling's disease fungus</name>
    <name type="synonym">Histoplasma capsulatum</name>
    <dbReference type="NCBI Taxonomy" id="5037"/>
    <lineage>
        <taxon>Eukaryota</taxon>
        <taxon>Fungi</taxon>
        <taxon>Dikarya</taxon>
        <taxon>Ascomycota</taxon>
        <taxon>Pezizomycotina</taxon>
        <taxon>Eurotiomycetes</taxon>
        <taxon>Eurotiomycetidae</taxon>
        <taxon>Onygenales</taxon>
        <taxon>Ajellomycetaceae</taxon>
        <taxon>Histoplasma</taxon>
    </lineage>
</organism>
<gene>
    <name evidence="3" type="primary">ARP5</name>
    <name evidence="3" type="ORF">I7I51_03222</name>
</gene>
<dbReference type="CDD" id="cd10211">
    <property type="entry name" value="ASKHA_NBD_Arp5"/>
    <property type="match status" value="1"/>
</dbReference>
<feature type="coiled-coil region" evidence="2">
    <location>
        <begin position="33"/>
        <end position="60"/>
    </location>
</feature>
<proteinExistence type="inferred from homology"/>
<dbReference type="PANTHER" id="PTHR11937">
    <property type="entry name" value="ACTIN"/>
    <property type="match status" value="1"/>
</dbReference>
<dbReference type="InterPro" id="IPR043129">
    <property type="entry name" value="ATPase_NBD"/>
</dbReference>
<dbReference type="FunFam" id="3.30.420.40:FF:000139">
    <property type="entry name" value="Chromatin remodeling complex subunit (Arp5)"/>
    <property type="match status" value="1"/>
</dbReference>
<keyword evidence="2" id="KW-0175">Coiled coil</keyword>
<dbReference type="GO" id="GO:0008608">
    <property type="term" value="P:attachment of spindle microtubules to kinetochore"/>
    <property type="evidence" value="ECO:0007669"/>
    <property type="project" value="InterPro"/>
</dbReference>
<dbReference type="Pfam" id="PF08650">
    <property type="entry name" value="DASH_Dad4"/>
    <property type="match status" value="1"/>
</dbReference>
<dbReference type="Gene3D" id="3.30.420.40">
    <property type="match status" value="2"/>
</dbReference>
<dbReference type="InterPro" id="IPR004000">
    <property type="entry name" value="Actin"/>
</dbReference>
<dbReference type="SUPFAM" id="SSF53067">
    <property type="entry name" value="Actin-like ATPase domain"/>
    <property type="match status" value="2"/>
</dbReference>
<dbReference type="EMBL" id="CP069116">
    <property type="protein sequence ID" value="QSS67009.1"/>
    <property type="molecule type" value="Genomic_DNA"/>
</dbReference>
<evidence type="ECO:0000313" key="4">
    <source>
        <dbReference type="Proteomes" id="UP000663671"/>
    </source>
</evidence>
<comment type="similarity">
    <text evidence="1">Belongs to the actin family.</text>
</comment>